<comment type="caution">
    <text evidence="2">The sequence shown here is derived from an EMBL/GenBank/DDBJ whole genome shotgun (WGS) entry which is preliminary data.</text>
</comment>
<evidence type="ECO:0000313" key="2">
    <source>
        <dbReference type="EMBL" id="GLX81115.1"/>
    </source>
</evidence>
<protein>
    <recommendedName>
        <fullName evidence="1">Pyrrolo-quinoline quinone repeat domain-containing protein</fullName>
    </recommendedName>
</protein>
<reference evidence="2 3" key="1">
    <citation type="submission" date="2023-03" db="EMBL/GenBank/DDBJ databases">
        <title>Draft genome sequence of Thalassotalea eurytherma JCM 18482T.</title>
        <authorList>
            <person name="Sawabe T."/>
        </authorList>
    </citation>
    <scope>NUCLEOTIDE SEQUENCE [LARGE SCALE GENOMIC DNA]</scope>
    <source>
        <strain evidence="2 3">JCM 18482</strain>
    </source>
</reference>
<dbReference type="Pfam" id="PF13360">
    <property type="entry name" value="PQQ_2"/>
    <property type="match status" value="1"/>
</dbReference>
<accession>A0ABQ6H2Y3</accession>
<keyword evidence="3" id="KW-1185">Reference proteome</keyword>
<organism evidence="2 3">
    <name type="scientific">Thalassotalea eurytherma</name>
    <dbReference type="NCBI Taxonomy" id="1144278"/>
    <lineage>
        <taxon>Bacteria</taxon>
        <taxon>Pseudomonadati</taxon>
        <taxon>Pseudomonadota</taxon>
        <taxon>Gammaproteobacteria</taxon>
        <taxon>Alteromonadales</taxon>
        <taxon>Colwelliaceae</taxon>
        <taxon>Thalassotalea</taxon>
    </lineage>
</organism>
<name>A0ABQ6H2Y3_9GAMM</name>
<evidence type="ECO:0000313" key="3">
    <source>
        <dbReference type="Proteomes" id="UP001157133"/>
    </source>
</evidence>
<dbReference type="Gene3D" id="2.130.10.10">
    <property type="entry name" value="YVTN repeat-like/Quinoprotein amine dehydrogenase"/>
    <property type="match status" value="1"/>
</dbReference>
<dbReference type="SUPFAM" id="SSF50998">
    <property type="entry name" value="Quinoprotein alcohol dehydrogenase-like"/>
    <property type="match status" value="1"/>
</dbReference>
<dbReference type="EMBL" id="BSSU01000003">
    <property type="protein sequence ID" value="GLX81115.1"/>
    <property type="molecule type" value="Genomic_DNA"/>
</dbReference>
<gene>
    <name evidence="2" type="ORF">theurythT_05670</name>
</gene>
<dbReference type="RefSeq" id="WP_284206446.1">
    <property type="nucleotide sequence ID" value="NZ_BSSU01000003.1"/>
</dbReference>
<dbReference type="InterPro" id="IPR015943">
    <property type="entry name" value="WD40/YVTN_repeat-like_dom_sf"/>
</dbReference>
<evidence type="ECO:0000259" key="1">
    <source>
        <dbReference type="Pfam" id="PF13360"/>
    </source>
</evidence>
<dbReference type="InterPro" id="IPR002372">
    <property type="entry name" value="PQQ_rpt_dom"/>
</dbReference>
<sequence>MSHLYLGINGHVVCIDKNTGEERWKTKLKSSQLTNLCYEEGVVYAYSAGHLFCVNAQTGEQVWENPLKGLGYGYCIIATENQSAVVSSNAAAQQAAQVATTGAVVAGTSSS</sequence>
<dbReference type="Proteomes" id="UP001157133">
    <property type="component" value="Unassembled WGS sequence"/>
</dbReference>
<dbReference type="InterPro" id="IPR011047">
    <property type="entry name" value="Quinoprotein_ADH-like_sf"/>
</dbReference>
<feature type="domain" description="Pyrrolo-quinoline quinone repeat" evidence="1">
    <location>
        <begin position="6"/>
        <end position="95"/>
    </location>
</feature>
<proteinExistence type="predicted"/>